<dbReference type="OrthoDB" id="9794725at2"/>
<dbReference type="PROSITE" id="PS51257">
    <property type="entry name" value="PROKAR_LIPOPROTEIN"/>
    <property type="match status" value="1"/>
</dbReference>
<evidence type="ECO:0000259" key="2">
    <source>
        <dbReference type="Pfam" id="PF13472"/>
    </source>
</evidence>
<dbReference type="PANTHER" id="PTHR43784:SF2">
    <property type="entry name" value="GDSL-LIKE LIPASE_ACYLHYDROLASE, PUTATIVE (AFU_ORTHOLOGUE AFUA_2G00820)-RELATED"/>
    <property type="match status" value="1"/>
</dbReference>
<dbReference type="RefSeq" id="WP_095508663.1">
    <property type="nucleotide sequence ID" value="NZ_MQWD01000001.1"/>
</dbReference>
<keyword evidence="4" id="KW-1185">Reference proteome</keyword>
<dbReference type="GO" id="GO:0016788">
    <property type="term" value="F:hydrolase activity, acting on ester bonds"/>
    <property type="evidence" value="ECO:0007669"/>
    <property type="project" value="UniProtKB-ARBA"/>
</dbReference>
<dbReference type="AlphaFoldDB" id="A0A271IWE2"/>
<evidence type="ECO:0000313" key="4">
    <source>
        <dbReference type="Proteomes" id="UP000216339"/>
    </source>
</evidence>
<feature type="domain" description="SGNH hydrolase-type esterase" evidence="2">
    <location>
        <begin position="204"/>
        <end position="392"/>
    </location>
</feature>
<feature type="signal peptide" evidence="1">
    <location>
        <begin position="1"/>
        <end position="20"/>
    </location>
</feature>
<dbReference type="PANTHER" id="PTHR43784">
    <property type="entry name" value="GDSL-LIKE LIPASE/ACYLHYDROLASE, PUTATIVE (AFU_ORTHOLOGUE AFUA_2G00820)-RELATED"/>
    <property type="match status" value="1"/>
</dbReference>
<reference evidence="3 4" key="1">
    <citation type="submission" date="2016-11" db="EMBL/GenBank/DDBJ databases">
        <title>Study of marine rhodopsin-containing bacteria.</title>
        <authorList>
            <person name="Yoshizawa S."/>
            <person name="Kumagai Y."/>
            <person name="Kogure K."/>
        </authorList>
    </citation>
    <scope>NUCLEOTIDE SEQUENCE [LARGE SCALE GENOMIC DNA]</scope>
    <source>
        <strain evidence="3 4">SAORIC-28</strain>
    </source>
</reference>
<organism evidence="3 4">
    <name type="scientific">Rubrivirga marina</name>
    <dbReference type="NCBI Taxonomy" id="1196024"/>
    <lineage>
        <taxon>Bacteria</taxon>
        <taxon>Pseudomonadati</taxon>
        <taxon>Rhodothermota</taxon>
        <taxon>Rhodothermia</taxon>
        <taxon>Rhodothermales</taxon>
        <taxon>Rubricoccaceae</taxon>
        <taxon>Rubrivirga</taxon>
    </lineage>
</organism>
<name>A0A271IWE2_9BACT</name>
<dbReference type="EMBL" id="MQWD01000001">
    <property type="protein sequence ID" value="PAP75035.1"/>
    <property type="molecule type" value="Genomic_DNA"/>
</dbReference>
<protein>
    <submittedName>
        <fullName evidence="3">GDSL family lipase</fullName>
    </submittedName>
</protein>
<dbReference type="InterPro" id="IPR036514">
    <property type="entry name" value="SGNH_hydro_sf"/>
</dbReference>
<dbReference type="Pfam" id="PF13472">
    <property type="entry name" value="Lipase_GDSL_2"/>
    <property type="match status" value="1"/>
</dbReference>
<dbReference type="SUPFAM" id="SSF52266">
    <property type="entry name" value="SGNH hydrolase"/>
    <property type="match status" value="1"/>
</dbReference>
<accession>A0A271IWE2</accession>
<dbReference type="InterPro" id="IPR053140">
    <property type="entry name" value="GDSL_Rv0518-like"/>
</dbReference>
<gene>
    <name evidence="3" type="ORF">BSZ37_00500</name>
</gene>
<keyword evidence="1" id="KW-0732">Signal</keyword>
<feature type="chain" id="PRO_5012222068" evidence="1">
    <location>
        <begin position="21"/>
        <end position="405"/>
    </location>
</feature>
<dbReference type="Gene3D" id="3.40.50.1110">
    <property type="entry name" value="SGNH hydrolase"/>
    <property type="match status" value="1"/>
</dbReference>
<comment type="caution">
    <text evidence="3">The sequence shown here is derived from an EMBL/GenBank/DDBJ whole genome shotgun (WGS) entry which is preliminary data.</text>
</comment>
<evidence type="ECO:0000313" key="3">
    <source>
        <dbReference type="EMBL" id="PAP75035.1"/>
    </source>
</evidence>
<evidence type="ECO:0000256" key="1">
    <source>
        <dbReference type="SAM" id="SignalP"/>
    </source>
</evidence>
<sequence length="405" mass="41731">MRPFASLVVLLFAATMGGCASLGASGNGGTDSDWLGTWGTAVQLTEPRNLPPVALGGTTLRQVVRPSVGGDRVRLHLSNRFGDAPIVIGAVRLAASLGEGAIDPATDAALSFGGRPGVTIPPGGSVVSDPLDYDLPPRTDLAVTMHVEAISDSVVTGHPGSRTTSYIVAGDAVSAAALPEAERTDHWYGIEGLDVERDGAAVAILGDSITDGRGSTTNAQNRWPDVLAARLGANPATEDVAVLNMGIGGNCVLRACLGPAALDRFDRDVLERAGVEWLVILEGVNDIGGSAPDESAQVAQDLIAAYGTMIDRAHAAGIRVYGATITPFGGSFYDSPEHEAARQTVNAWIRTSGAFDAVIDLDAAIQNPDAPTTLLPAADDGDGLHPSVAGHRMMAEAVDLDLFTD</sequence>
<proteinExistence type="predicted"/>
<dbReference type="Proteomes" id="UP000216339">
    <property type="component" value="Unassembled WGS sequence"/>
</dbReference>
<dbReference type="InterPro" id="IPR013830">
    <property type="entry name" value="SGNH_hydro"/>
</dbReference>
<dbReference type="CDD" id="cd01830">
    <property type="entry name" value="XynE_like"/>
    <property type="match status" value="1"/>
</dbReference>